<dbReference type="KEGG" id="serj:SGUI_0694"/>
<dbReference type="InterPro" id="IPR042099">
    <property type="entry name" value="ANL_N_sf"/>
</dbReference>
<dbReference type="InterPro" id="IPR020845">
    <property type="entry name" value="AMP-binding_CS"/>
</dbReference>
<evidence type="ECO:0000313" key="4">
    <source>
        <dbReference type="EMBL" id="ANS78090.1"/>
    </source>
</evidence>
<keyword evidence="4" id="KW-0436">Ligase</keyword>
<dbReference type="Proteomes" id="UP000092482">
    <property type="component" value="Chromosome"/>
</dbReference>
<dbReference type="RefSeq" id="WP_066636395.1">
    <property type="nucleotide sequence ID" value="NZ_CP014989.1"/>
</dbReference>
<organism evidence="4 5">
    <name type="scientific">Serinicoccus hydrothermalis</name>
    <dbReference type="NCBI Taxonomy" id="1758689"/>
    <lineage>
        <taxon>Bacteria</taxon>
        <taxon>Bacillati</taxon>
        <taxon>Actinomycetota</taxon>
        <taxon>Actinomycetes</taxon>
        <taxon>Micrococcales</taxon>
        <taxon>Ornithinimicrobiaceae</taxon>
        <taxon>Serinicoccus</taxon>
    </lineage>
</organism>
<protein>
    <submittedName>
        <fullName evidence="4">Long-chain-fatty-acid--CoA ligase</fullName>
        <ecNumber evidence="4">6.2.1.3</ecNumber>
    </submittedName>
</protein>
<dbReference type="EC" id="6.2.1.3" evidence="4"/>
<evidence type="ECO:0000259" key="3">
    <source>
        <dbReference type="Pfam" id="PF13193"/>
    </source>
</evidence>
<feature type="compositionally biased region" description="Acidic residues" evidence="1">
    <location>
        <begin position="528"/>
        <end position="538"/>
    </location>
</feature>
<feature type="domain" description="AMP-binding enzyme C-terminal" evidence="3">
    <location>
        <begin position="438"/>
        <end position="517"/>
    </location>
</feature>
<keyword evidence="5" id="KW-1185">Reference proteome</keyword>
<dbReference type="Pfam" id="PF13193">
    <property type="entry name" value="AMP-binding_C"/>
    <property type="match status" value="1"/>
</dbReference>
<dbReference type="PANTHER" id="PTHR43767">
    <property type="entry name" value="LONG-CHAIN-FATTY-ACID--COA LIGASE"/>
    <property type="match status" value="1"/>
</dbReference>
<dbReference type="AlphaFoldDB" id="A0A1B1N9G3"/>
<dbReference type="PROSITE" id="PS00455">
    <property type="entry name" value="AMP_BINDING"/>
    <property type="match status" value="1"/>
</dbReference>
<reference evidence="4 5" key="1">
    <citation type="submission" date="2016-03" db="EMBL/GenBank/DDBJ databases">
        <title>Shallow-sea hydrothermal system.</title>
        <authorList>
            <person name="Tang K."/>
        </authorList>
    </citation>
    <scope>NUCLEOTIDE SEQUENCE [LARGE SCALE GENOMIC DNA]</scope>
    <source>
        <strain evidence="4 5">JLT9</strain>
    </source>
</reference>
<dbReference type="InterPro" id="IPR025110">
    <property type="entry name" value="AMP-bd_C"/>
</dbReference>
<evidence type="ECO:0000256" key="1">
    <source>
        <dbReference type="SAM" id="MobiDB-lite"/>
    </source>
</evidence>
<dbReference type="GO" id="GO:0004467">
    <property type="term" value="F:long-chain fatty acid-CoA ligase activity"/>
    <property type="evidence" value="ECO:0007669"/>
    <property type="project" value="UniProtKB-EC"/>
</dbReference>
<dbReference type="PATRIC" id="fig|1758689.4.peg.727"/>
<dbReference type="Gene3D" id="3.40.50.12780">
    <property type="entry name" value="N-terminal domain of ligase-like"/>
    <property type="match status" value="1"/>
</dbReference>
<dbReference type="Pfam" id="PF00501">
    <property type="entry name" value="AMP-binding"/>
    <property type="match status" value="1"/>
</dbReference>
<dbReference type="STRING" id="1758689.SGUI_0694"/>
<name>A0A1B1N9G3_9MICO</name>
<dbReference type="InterPro" id="IPR045851">
    <property type="entry name" value="AMP-bd_C_sf"/>
</dbReference>
<dbReference type="OrthoDB" id="9803968at2"/>
<dbReference type="InterPro" id="IPR000873">
    <property type="entry name" value="AMP-dep_synth/lig_dom"/>
</dbReference>
<evidence type="ECO:0000313" key="5">
    <source>
        <dbReference type="Proteomes" id="UP000092482"/>
    </source>
</evidence>
<dbReference type="InterPro" id="IPR050237">
    <property type="entry name" value="ATP-dep_AMP-bd_enzyme"/>
</dbReference>
<gene>
    <name evidence="4" type="ORF">SGUI_0694</name>
</gene>
<feature type="region of interest" description="Disordered" evidence="1">
    <location>
        <begin position="508"/>
        <end position="559"/>
    </location>
</feature>
<evidence type="ECO:0000259" key="2">
    <source>
        <dbReference type="Pfam" id="PF00501"/>
    </source>
</evidence>
<dbReference type="EMBL" id="CP014989">
    <property type="protein sequence ID" value="ANS78090.1"/>
    <property type="molecule type" value="Genomic_DNA"/>
</dbReference>
<feature type="domain" description="AMP-dependent synthetase/ligase" evidence="2">
    <location>
        <begin position="30"/>
        <end position="388"/>
    </location>
</feature>
<dbReference type="SUPFAM" id="SSF56801">
    <property type="entry name" value="Acetyl-CoA synthetase-like"/>
    <property type="match status" value="1"/>
</dbReference>
<dbReference type="Gene3D" id="3.30.300.30">
    <property type="match status" value="1"/>
</dbReference>
<dbReference type="PANTHER" id="PTHR43767:SF1">
    <property type="entry name" value="NONRIBOSOMAL PEPTIDE SYNTHASE PES1 (EUROFUNG)-RELATED"/>
    <property type="match status" value="1"/>
</dbReference>
<proteinExistence type="predicted"/>
<feature type="region of interest" description="Disordered" evidence="1">
    <location>
        <begin position="149"/>
        <end position="172"/>
    </location>
</feature>
<feature type="compositionally biased region" description="Basic and acidic residues" evidence="1">
    <location>
        <begin position="540"/>
        <end position="559"/>
    </location>
</feature>
<sequence length="559" mass="58763">MTTRPWLQHYPPGMPTALPDVAPDLTSAWRARVERDPDGDALLHDGRVWSARELDEAADALAAALREAGIGPGDRVGILLQNVPTAVVTLLAAWRCGAIVPLLNPMYHGRELHHLLADSGARILVIDPELADVAAAAAEDTQVEAIWSDGDLPTSAAGTAESEGTASPDAAPDDVALLTYTSGTTGPPKGAMNTHGNVLAAAQATASWMDLGPEDRVLCVAPIFHITGAVITLMAPLLAGSCVVLIGRTTPEAVAHAFAHDGVTSTTGSITVFNGLARLDDLSSDDFPHVRHLFSGGAPVPATTVTRFRDTYGHYIHNIYGMTETSSACIGVPPGVEAPVDAATGALAIGLPLPGTDVRIVSPDGATLAPGEPGELEISGPSVVPGYWDNPDATADTFVEGALRTGDGALMDEDGWVYIVDRLKDQINTSGYKVWPREVEDVLLAHPAVHECAVVGVPDDYRGEAVVAYAVLTGGDGDVPSITAEELREHARGELAAYKVPRQVHLIPELPKTPTGKIRRRELRESGADPEADTDPVTDTDPHMDKTDTDIDPDAKETP</sequence>
<accession>A0A1B1N9G3</accession>